<dbReference type="AlphaFoldDB" id="A0A6A3REY7"/>
<proteinExistence type="predicted"/>
<organism evidence="3 5">
    <name type="scientific">Phytophthora fragariae</name>
    <dbReference type="NCBI Taxonomy" id="53985"/>
    <lineage>
        <taxon>Eukaryota</taxon>
        <taxon>Sar</taxon>
        <taxon>Stramenopiles</taxon>
        <taxon>Oomycota</taxon>
        <taxon>Peronosporomycetes</taxon>
        <taxon>Peronosporales</taxon>
        <taxon>Peronosporaceae</taxon>
        <taxon>Phytophthora</taxon>
    </lineage>
</organism>
<evidence type="ECO:0000313" key="5">
    <source>
        <dbReference type="Proteomes" id="UP000440732"/>
    </source>
</evidence>
<evidence type="ECO:0000313" key="4">
    <source>
        <dbReference type="Proteomes" id="UP000429523"/>
    </source>
</evidence>
<protein>
    <submittedName>
        <fullName evidence="3">Uncharacterized protein</fullName>
    </submittedName>
</protein>
<evidence type="ECO:0000313" key="3">
    <source>
        <dbReference type="EMBL" id="KAE9095712.1"/>
    </source>
</evidence>
<sequence length="46" mass="4933">MLSNPGVNLGVRLHEIGRGDGIAPELIEGLLLEHFACQTHAVAKVR</sequence>
<name>A0A6A3REY7_9STRA</name>
<reference evidence="4 5" key="1">
    <citation type="submission" date="2018-08" db="EMBL/GenBank/DDBJ databases">
        <title>Genomic investigation of the strawberry pathogen Phytophthora fragariae indicates pathogenicity is determined by transcriptional variation in three key races.</title>
        <authorList>
            <person name="Adams T.M."/>
            <person name="Armitage A.D."/>
            <person name="Sobczyk M.K."/>
            <person name="Bates H.J."/>
            <person name="Dunwell J.M."/>
            <person name="Nellist C.F."/>
            <person name="Harrison R.J."/>
        </authorList>
    </citation>
    <scope>NUCLEOTIDE SEQUENCE [LARGE SCALE GENOMIC DNA]</scope>
    <source>
        <strain evidence="3 5">NOV-5</strain>
        <strain evidence="2 6">NOV-71</strain>
        <strain evidence="1 4">NOV-9</strain>
    </source>
</reference>
<dbReference type="EMBL" id="QXGA01002552">
    <property type="protein sequence ID" value="KAE9095712.1"/>
    <property type="molecule type" value="Genomic_DNA"/>
</dbReference>
<dbReference type="Proteomes" id="UP000441208">
    <property type="component" value="Unassembled WGS sequence"/>
</dbReference>
<accession>A0A6A3REY7</accession>
<dbReference type="EMBL" id="QXGF01002526">
    <property type="protein sequence ID" value="KAE8924321.1"/>
    <property type="molecule type" value="Genomic_DNA"/>
</dbReference>
<evidence type="ECO:0000313" key="2">
    <source>
        <dbReference type="EMBL" id="KAE9076352.1"/>
    </source>
</evidence>
<dbReference type="Proteomes" id="UP000429523">
    <property type="component" value="Unassembled WGS sequence"/>
</dbReference>
<dbReference type="EMBL" id="QXFZ01002513">
    <property type="protein sequence ID" value="KAE9076352.1"/>
    <property type="molecule type" value="Genomic_DNA"/>
</dbReference>
<gene>
    <name evidence="3" type="ORF">PF006_g23947</name>
    <name evidence="2" type="ORF">PF007_g24659</name>
    <name evidence="1" type="ORF">PF009_g25450</name>
</gene>
<evidence type="ECO:0000313" key="6">
    <source>
        <dbReference type="Proteomes" id="UP000441208"/>
    </source>
</evidence>
<comment type="caution">
    <text evidence="3">The sequence shown here is derived from an EMBL/GenBank/DDBJ whole genome shotgun (WGS) entry which is preliminary data.</text>
</comment>
<dbReference type="Proteomes" id="UP000440732">
    <property type="component" value="Unassembled WGS sequence"/>
</dbReference>
<evidence type="ECO:0000313" key="1">
    <source>
        <dbReference type="EMBL" id="KAE8924321.1"/>
    </source>
</evidence>